<keyword evidence="5 6" id="KW-0472">Membrane</keyword>
<dbReference type="STRING" id="1619234.SAMN05421730_101853"/>
<evidence type="ECO:0000256" key="5">
    <source>
        <dbReference type="ARBA" id="ARBA00023136"/>
    </source>
</evidence>
<dbReference type="Proteomes" id="UP000199315">
    <property type="component" value="Unassembled WGS sequence"/>
</dbReference>
<organism evidence="7 8">
    <name type="scientific">Anaerobium acetethylicum</name>
    <dbReference type="NCBI Taxonomy" id="1619234"/>
    <lineage>
        <taxon>Bacteria</taxon>
        <taxon>Bacillati</taxon>
        <taxon>Bacillota</taxon>
        <taxon>Clostridia</taxon>
        <taxon>Lachnospirales</taxon>
        <taxon>Lachnospiraceae</taxon>
        <taxon>Anaerobium</taxon>
    </lineage>
</organism>
<comment type="similarity">
    <text evidence="2">Belongs to the UPF0014 family.</text>
</comment>
<accession>A0A1D3TVT6</accession>
<dbReference type="PANTHER" id="PTHR30028:SF0">
    <property type="entry name" value="PROTEIN ALUMINUM SENSITIVE 3"/>
    <property type="match status" value="1"/>
</dbReference>
<feature type="transmembrane region" description="Helical" evidence="6">
    <location>
        <begin position="219"/>
        <end position="245"/>
    </location>
</feature>
<evidence type="ECO:0000256" key="1">
    <source>
        <dbReference type="ARBA" id="ARBA00004141"/>
    </source>
</evidence>
<dbReference type="AlphaFoldDB" id="A0A1D3TVT6"/>
<sequence length="257" mass="28348">MNGIITLNLWQFALIYLLLLVVLAIMKKCRIDQTRLLIVASFRMTVQLVLAGLILTAIFKNPHPAFTLLYLVVMTGFAIYMVLSKNKGINRRFKAVVAVSLAVTGLSIVVFFIVAVVGADIFNPRYTIPVSGMIIGNAMNGVSLGLRNFNENIRTQRNKIDTLINIGVTPQKILEPFVNQSLETAMLPTLNSMLGMGIISLPGMMTGQILSGTMPMTAILYQIAILIAICTVTCLAVFCSLHFGYRTLYNKRNQMVI</sequence>
<dbReference type="RefSeq" id="WP_091235190.1">
    <property type="nucleotide sequence ID" value="NZ_FMKA01000018.1"/>
</dbReference>
<dbReference type="Pfam" id="PF03649">
    <property type="entry name" value="UPF0014"/>
    <property type="match status" value="1"/>
</dbReference>
<evidence type="ECO:0000256" key="2">
    <source>
        <dbReference type="ARBA" id="ARBA00005268"/>
    </source>
</evidence>
<feature type="transmembrane region" description="Helical" evidence="6">
    <location>
        <begin position="95"/>
        <end position="122"/>
    </location>
</feature>
<name>A0A1D3TVT6_9FIRM</name>
<dbReference type="GO" id="GO:0005886">
    <property type="term" value="C:plasma membrane"/>
    <property type="evidence" value="ECO:0007669"/>
    <property type="project" value="TreeGrafter"/>
</dbReference>
<feature type="transmembrane region" description="Helical" evidence="6">
    <location>
        <begin position="128"/>
        <end position="149"/>
    </location>
</feature>
<comment type="subcellular location">
    <subcellularLocation>
        <location evidence="1">Membrane</location>
        <topology evidence="1">Multi-pass membrane protein</topology>
    </subcellularLocation>
</comment>
<dbReference type="InterPro" id="IPR005226">
    <property type="entry name" value="UPF0014_fam"/>
</dbReference>
<keyword evidence="3 6" id="KW-0812">Transmembrane</keyword>
<evidence type="ECO:0000256" key="6">
    <source>
        <dbReference type="SAM" id="Phobius"/>
    </source>
</evidence>
<dbReference type="PANTHER" id="PTHR30028">
    <property type="entry name" value="UPF0014 INNER MEMBRANE PROTEIN YBBM-RELATED"/>
    <property type="match status" value="1"/>
</dbReference>
<evidence type="ECO:0000313" key="8">
    <source>
        <dbReference type="Proteomes" id="UP000199315"/>
    </source>
</evidence>
<dbReference type="EMBL" id="FMKA01000018">
    <property type="protein sequence ID" value="SCP98267.1"/>
    <property type="molecule type" value="Genomic_DNA"/>
</dbReference>
<feature type="transmembrane region" description="Helical" evidence="6">
    <location>
        <begin position="37"/>
        <end position="59"/>
    </location>
</feature>
<gene>
    <name evidence="7" type="ORF">SAMN05421730_101853</name>
</gene>
<evidence type="ECO:0000313" key="7">
    <source>
        <dbReference type="EMBL" id="SCP98267.1"/>
    </source>
</evidence>
<feature type="transmembrane region" description="Helical" evidence="6">
    <location>
        <begin position="6"/>
        <end position="25"/>
    </location>
</feature>
<feature type="transmembrane region" description="Helical" evidence="6">
    <location>
        <begin position="65"/>
        <end position="83"/>
    </location>
</feature>
<keyword evidence="8" id="KW-1185">Reference proteome</keyword>
<keyword evidence="4 6" id="KW-1133">Transmembrane helix</keyword>
<proteinExistence type="inferred from homology"/>
<feature type="transmembrane region" description="Helical" evidence="6">
    <location>
        <begin position="193"/>
        <end position="213"/>
    </location>
</feature>
<evidence type="ECO:0000256" key="3">
    <source>
        <dbReference type="ARBA" id="ARBA00022692"/>
    </source>
</evidence>
<evidence type="ECO:0000256" key="4">
    <source>
        <dbReference type="ARBA" id="ARBA00022989"/>
    </source>
</evidence>
<reference evidence="7 8" key="1">
    <citation type="submission" date="2016-09" db="EMBL/GenBank/DDBJ databases">
        <authorList>
            <person name="Capua I."/>
            <person name="De Benedictis P."/>
            <person name="Joannis T."/>
            <person name="Lombin L.H."/>
            <person name="Cattoli G."/>
        </authorList>
    </citation>
    <scope>NUCLEOTIDE SEQUENCE [LARGE SCALE GENOMIC DNA]</scope>
    <source>
        <strain evidence="7 8">GluBS11</strain>
    </source>
</reference>
<protein>
    <submittedName>
        <fullName evidence="7">Putative ABC transport system permease protein</fullName>
    </submittedName>
</protein>
<dbReference type="OrthoDB" id="9791807at2"/>